<dbReference type="InterPro" id="IPR055411">
    <property type="entry name" value="LRR_FXL15/At3g58940/PEG3-like"/>
</dbReference>
<dbReference type="HOGENOM" id="CLU_2744051_0_0_1"/>
<evidence type="ECO:0000313" key="2">
    <source>
        <dbReference type="EnsemblPlants" id="OB12G19440.1"/>
    </source>
</evidence>
<proteinExistence type="predicted"/>
<dbReference type="EnsemblPlants" id="OB12G19440.1">
    <property type="protein sequence ID" value="OB12G19440.1"/>
    <property type="gene ID" value="OB12G19440"/>
</dbReference>
<keyword evidence="3" id="KW-1185">Reference proteome</keyword>
<name>J3ND86_ORYBR</name>
<protein>
    <recommendedName>
        <fullName evidence="1">F-box/LRR-repeat protein 15/At3g58940/PEG3-like LRR domain-containing protein</fullName>
    </recommendedName>
</protein>
<dbReference type="AlphaFoldDB" id="J3ND86"/>
<accession>J3ND86</accession>
<dbReference type="Gramene" id="OB12G19440.1">
    <property type="protein sequence ID" value="OB12G19440.1"/>
    <property type="gene ID" value="OB12G19440"/>
</dbReference>
<organism evidence="2">
    <name type="scientific">Oryza brachyantha</name>
    <name type="common">malo sina</name>
    <dbReference type="NCBI Taxonomy" id="4533"/>
    <lineage>
        <taxon>Eukaryota</taxon>
        <taxon>Viridiplantae</taxon>
        <taxon>Streptophyta</taxon>
        <taxon>Embryophyta</taxon>
        <taxon>Tracheophyta</taxon>
        <taxon>Spermatophyta</taxon>
        <taxon>Magnoliopsida</taxon>
        <taxon>Liliopsida</taxon>
        <taxon>Poales</taxon>
        <taxon>Poaceae</taxon>
        <taxon>BOP clade</taxon>
        <taxon>Oryzoideae</taxon>
        <taxon>Oryzeae</taxon>
        <taxon>Oryzinae</taxon>
        <taxon>Oryza</taxon>
    </lineage>
</organism>
<dbReference type="Proteomes" id="UP000006038">
    <property type="component" value="Chromosome 12"/>
</dbReference>
<dbReference type="Pfam" id="PF24758">
    <property type="entry name" value="LRR_At5g56370"/>
    <property type="match status" value="1"/>
</dbReference>
<reference evidence="2" key="2">
    <citation type="submission" date="2013-04" db="UniProtKB">
        <authorList>
            <consortium name="EnsemblPlants"/>
        </authorList>
    </citation>
    <scope>IDENTIFICATION</scope>
</reference>
<evidence type="ECO:0000259" key="1">
    <source>
        <dbReference type="Pfam" id="PF24758"/>
    </source>
</evidence>
<sequence>MAREDGINVQQSAMVQSLRTLALKVQFGVEMQVKLVPLLLRCFPCLETLYVMSVPFDGPVDVGVEFWDHVD</sequence>
<evidence type="ECO:0000313" key="3">
    <source>
        <dbReference type="Proteomes" id="UP000006038"/>
    </source>
</evidence>
<feature type="domain" description="F-box/LRR-repeat protein 15/At3g58940/PEG3-like LRR" evidence="1">
    <location>
        <begin position="4"/>
        <end position="51"/>
    </location>
</feature>
<reference evidence="2" key="1">
    <citation type="journal article" date="2013" name="Nat. Commun.">
        <title>Whole-genome sequencing of Oryza brachyantha reveals mechanisms underlying Oryza genome evolution.</title>
        <authorList>
            <person name="Chen J."/>
            <person name="Huang Q."/>
            <person name="Gao D."/>
            <person name="Wang J."/>
            <person name="Lang Y."/>
            <person name="Liu T."/>
            <person name="Li B."/>
            <person name="Bai Z."/>
            <person name="Luis Goicoechea J."/>
            <person name="Liang C."/>
            <person name="Chen C."/>
            <person name="Zhang W."/>
            <person name="Sun S."/>
            <person name="Liao Y."/>
            <person name="Zhang X."/>
            <person name="Yang L."/>
            <person name="Song C."/>
            <person name="Wang M."/>
            <person name="Shi J."/>
            <person name="Liu G."/>
            <person name="Liu J."/>
            <person name="Zhou H."/>
            <person name="Zhou W."/>
            <person name="Yu Q."/>
            <person name="An N."/>
            <person name="Chen Y."/>
            <person name="Cai Q."/>
            <person name="Wang B."/>
            <person name="Liu B."/>
            <person name="Min J."/>
            <person name="Huang Y."/>
            <person name="Wu H."/>
            <person name="Li Z."/>
            <person name="Zhang Y."/>
            <person name="Yin Y."/>
            <person name="Song W."/>
            <person name="Jiang J."/>
            <person name="Jackson S.A."/>
            <person name="Wing R.A."/>
            <person name="Wang J."/>
            <person name="Chen M."/>
        </authorList>
    </citation>
    <scope>NUCLEOTIDE SEQUENCE [LARGE SCALE GENOMIC DNA]</scope>
    <source>
        <strain evidence="2">cv. IRGC 101232</strain>
    </source>
</reference>